<evidence type="ECO:0000313" key="1">
    <source>
        <dbReference type="EMBL" id="AXH74539.1"/>
    </source>
</evidence>
<dbReference type="GeneID" id="76971826"/>
<dbReference type="Proteomes" id="UP000257554">
    <property type="component" value="Segment"/>
</dbReference>
<dbReference type="EMBL" id="MH616963">
    <property type="protein sequence ID" value="AXH74539.1"/>
    <property type="molecule type" value="Genomic_DNA"/>
</dbReference>
<organism evidence="1 2">
    <name type="scientific">crAssphage sp. isolate ctbg_1</name>
    <dbReference type="NCBI Taxonomy" id="2989854"/>
    <lineage>
        <taxon>Viruses</taxon>
        <taxon>Duplodnaviria</taxon>
        <taxon>Heunggongvirae</taxon>
        <taxon>Uroviricota</taxon>
        <taxon>Caudoviricetes</taxon>
        <taxon>Crassvirales</taxon>
        <taxon>Intestiviridae</taxon>
        <taxon>Crudevirinae</taxon>
        <taxon>Whopevirus</taxon>
        <taxon>Whopevirus animalis</taxon>
    </lineage>
</organism>
<sequence length="237" mass="25429">MTLIEKEQGKSYLEVENANDKKEYASKGVAGTALGLGIAGTALWLLGGGLNGTGLFGRGLGVATPAGVGLAAGEVMNNRDIQYVERKQCSDFVELVNGMWEKAYGAQTNRFSDARENDAAHFGLYKSMRDGFDIINAKSNENSFNLYKYSRDSKDEVMGEIGALKTEIAVLKAIRPYQDALIKCDIDNVAKDSAYNLAMRTCRMIQGEVVLPSTPTVTGFPSSTCCTRAQAAAAPTA</sequence>
<name>A0A345MT39_9CAUD</name>
<accession>A0A345MT39</accession>
<keyword evidence="2" id="KW-1185">Reference proteome</keyword>
<dbReference type="RefSeq" id="YP_010097656.1">
    <property type="nucleotide sequence ID" value="NC_055760.1"/>
</dbReference>
<protein>
    <submittedName>
        <fullName evidence="1">Putative tail protein</fullName>
    </submittedName>
</protein>
<reference evidence="1 2" key="1">
    <citation type="submission" date="2018-07" db="EMBL/GenBank/DDBJ databases">
        <title>Uncovering a Universe of Circular DNA Viruses in Animal Metagenomes.</title>
        <authorList>
            <person name="Tisza M."/>
            <person name="Buck C."/>
            <person name="Pastrana D."/>
            <person name="Welch N."/>
            <person name="Peretti A."/>
        </authorList>
    </citation>
    <scope>NUCLEOTIDE SEQUENCE [LARGE SCALE GENOMIC DNA]</scope>
    <source>
        <strain evidence="1">Ctbg_1</strain>
    </source>
</reference>
<proteinExistence type="predicted"/>
<evidence type="ECO:0000313" key="2">
    <source>
        <dbReference type="Proteomes" id="UP000257554"/>
    </source>
</evidence>